<dbReference type="InterPro" id="IPR010255">
    <property type="entry name" value="Haem_peroxidase_sf"/>
</dbReference>
<dbReference type="PANTHER" id="PTHR11475">
    <property type="entry name" value="OXIDASE/PEROXIDASE"/>
    <property type="match status" value="1"/>
</dbReference>
<evidence type="ECO:0000256" key="6">
    <source>
        <dbReference type="ARBA" id="ARBA00022729"/>
    </source>
</evidence>
<evidence type="ECO:0000256" key="3">
    <source>
        <dbReference type="ARBA" id="ARBA00012313"/>
    </source>
</evidence>
<name>A0A815P6B9_ADIRI</name>
<dbReference type="EMBL" id="CAJNOR010003754">
    <property type="protein sequence ID" value="CAF1444696.1"/>
    <property type="molecule type" value="Genomic_DNA"/>
</dbReference>
<dbReference type="SUPFAM" id="SSF48113">
    <property type="entry name" value="Heme-dependent peroxidases"/>
    <property type="match status" value="2"/>
</dbReference>
<comment type="subcellular location">
    <subcellularLocation>
        <location evidence="2">Secreted</location>
    </subcellularLocation>
</comment>
<keyword evidence="9" id="KW-0349">Heme</keyword>
<sequence>MNERYENKKHNYDDLMDYDADGSRKDYGKSRQAATAAVKLTQDIMTVLACDLNGTDAKNLDHFLQKFKMPEEFCKYHEKPKCDDRKKYRTPTGICNNLERPYEGSSQTAYARIITADYDDHLSKPRRKAYGYGLLPSCRQVSLAFGSKPIFSREYNNFFAVFGQFIGHDISLATPATDTYLTPISSCTCGSKYDWNKCTVIDIKPDDPYLRGQKCMAFPATAQAFKNQICSLGVKEQMNGNTHIPDLSVLYGNTVRTAAIVRSDQGLLKSTRTHWSKLEMPPAQREGKSCVDATYKQPCFAGGDSRLMVTLGFTSVQTIFLRKHNELARALHDLNPHWSNDKLYEEARKINIAFFQDILYTRWLPLLFGTDEFKELFGPIGESSYNVNIPPVVFNEVAAAAFRLHTLVRDLFSRCTPDGNRIDELWLHDISAKAKYAYDMENNGLDSIICGLFYDYGFAHDGNFAHQIHNRLFESVNKYGQLWRNDLVAINICRGREHGIRGYNAYREYCKLPKAYNFEDFGDTINYDGIQFLKKNYGHPEDVDLFVGLNLEDTLPGSLIGPVSACLLSLQFKALRDGDRLFYSHPGVFTPGQLQTIVDYPFHCFICSVVDIDKVPLNPFKPPNDSDNVLKSCRECANFDLSDWAETQSAIDCMMRVLIVSSVLCAFILTINGQFNQAQQMSGFQQSSPSQMPNSMGNGQSNQFIPQNINNNGFRIPYPQCLSTDIAASMLTPSALQSLFETKLQQEERKLANERARNTGLNNNDIMDFDAVQLRAGTHNGALVARVATKVSQELVAILGCETNATITQYLDHFLKRIHLPGNTCVFAANPDCSNFINVRTITGVCNNLQRPYEGSSQTAYARLLPAAYDDGLSKPRSQSVLGGPLPSCRQISLSMGSKPVFDTSYNNFFVAYGQFIMHDIILSLPVTDSGSTPISSCSCESQDTDMCTVVDVAPNDPFMAGQQCMATPATAQAFSDQVCSLGVKEQMNGNSHYIDLSVTYGSTRLTAHGLRTGTNGFLKTAKRSWSKFDLPPGQREGRSCVDGTDSERCFAGGDSRLMENLILTGIQAQWVRAHNIFTVELANIRPDWKNDDFLLYEEAKRILVAVHQRITYDDWLPILIGKEAANRFTGDNGVTSRYDPSMPGVVFNEAAAAALRLHTLVRDLFTRCTPKGELIDQVWLRDVNAKCKLAYDAANNGVDSLLCGSLFDYGFAGDTNYVQDIHHRLFESVNRQGEIRRNDIVAINICRAREHGIPGYNAFRQLCGLPRASQFQDFTDTMSFENAGKLQMIYKHPEDVDLFIGINHENHVPGGLVGPVSACIIGTQFRHLKYGDRHFYKHEGQFTPAQLDAINRYSNQCFFCHTTDIEKVQANPFQPPNDQTNPLGLCNQCPIFDFNPWRVDSRTMG</sequence>
<keyword evidence="7" id="KW-1015">Disulfide bond</keyword>
<evidence type="ECO:0000256" key="1">
    <source>
        <dbReference type="ARBA" id="ARBA00000189"/>
    </source>
</evidence>
<dbReference type="GO" id="GO:0006979">
    <property type="term" value="P:response to oxidative stress"/>
    <property type="evidence" value="ECO:0007669"/>
    <property type="project" value="InterPro"/>
</dbReference>
<protein>
    <recommendedName>
        <fullName evidence="3">peroxidase</fullName>
        <ecNumber evidence="3">1.11.1.7</ecNumber>
    </recommendedName>
</protein>
<dbReference type="InterPro" id="IPR037120">
    <property type="entry name" value="Haem_peroxidase_sf_animal"/>
</dbReference>
<keyword evidence="8" id="KW-0325">Glycoprotein</keyword>
<dbReference type="InterPro" id="IPR019791">
    <property type="entry name" value="Haem_peroxidase_animal"/>
</dbReference>
<dbReference type="GO" id="GO:0020037">
    <property type="term" value="F:heme binding"/>
    <property type="evidence" value="ECO:0007669"/>
    <property type="project" value="InterPro"/>
</dbReference>
<dbReference type="PRINTS" id="PR00457">
    <property type="entry name" value="ANPEROXIDASE"/>
</dbReference>
<dbReference type="PANTHER" id="PTHR11475:SF4">
    <property type="entry name" value="CHORION PEROXIDASE"/>
    <property type="match status" value="1"/>
</dbReference>
<evidence type="ECO:0000256" key="7">
    <source>
        <dbReference type="ARBA" id="ARBA00023157"/>
    </source>
</evidence>
<evidence type="ECO:0000256" key="5">
    <source>
        <dbReference type="ARBA" id="ARBA00022723"/>
    </source>
</evidence>
<evidence type="ECO:0000313" key="11">
    <source>
        <dbReference type="Proteomes" id="UP000663828"/>
    </source>
</evidence>
<dbReference type="FunFam" id="1.10.640.10:FF:000007">
    <property type="entry name" value="Peroxidase mlt-7"/>
    <property type="match status" value="2"/>
</dbReference>
<feature type="binding site" description="axial binding residue" evidence="9">
    <location>
        <position position="405"/>
    </location>
    <ligand>
        <name>heme b</name>
        <dbReference type="ChEBI" id="CHEBI:60344"/>
    </ligand>
    <ligandPart>
        <name>Fe</name>
        <dbReference type="ChEBI" id="CHEBI:18248"/>
    </ligandPart>
</feature>
<keyword evidence="11" id="KW-1185">Reference proteome</keyword>
<dbReference type="Pfam" id="PF03098">
    <property type="entry name" value="An_peroxidase"/>
    <property type="match status" value="2"/>
</dbReference>
<keyword evidence="4" id="KW-0964">Secreted</keyword>
<evidence type="ECO:0000256" key="8">
    <source>
        <dbReference type="ARBA" id="ARBA00023180"/>
    </source>
</evidence>
<dbReference type="PROSITE" id="PS50292">
    <property type="entry name" value="PEROXIDASE_3"/>
    <property type="match status" value="2"/>
</dbReference>
<dbReference type="GO" id="GO:0005576">
    <property type="term" value="C:extracellular region"/>
    <property type="evidence" value="ECO:0007669"/>
    <property type="project" value="UniProtKB-SubCell"/>
</dbReference>
<dbReference type="GO" id="GO:0046872">
    <property type="term" value="F:metal ion binding"/>
    <property type="evidence" value="ECO:0007669"/>
    <property type="project" value="UniProtKB-KW"/>
</dbReference>
<evidence type="ECO:0000256" key="2">
    <source>
        <dbReference type="ARBA" id="ARBA00004613"/>
    </source>
</evidence>
<evidence type="ECO:0000313" key="10">
    <source>
        <dbReference type="EMBL" id="CAF1444696.1"/>
    </source>
</evidence>
<dbReference type="EC" id="1.11.1.7" evidence="3"/>
<reference evidence="10" key="1">
    <citation type="submission" date="2021-02" db="EMBL/GenBank/DDBJ databases">
        <authorList>
            <person name="Nowell W R."/>
        </authorList>
    </citation>
    <scope>NUCLEOTIDE SEQUENCE</scope>
</reference>
<keyword evidence="6" id="KW-0732">Signal</keyword>
<dbReference type="Gene3D" id="1.10.640.10">
    <property type="entry name" value="Haem peroxidase domain superfamily, animal type"/>
    <property type="match status" value="2"/>
</dbReference>
<evidence type="ECO:0000256" key="4">
    <source>
        <dbReference type="ARBA" id="ARBA00022525"/>
    </source>
</evidence>
<gene>
    <name evidence="10" type="ORF">XAT740_LOCUS36522</name>
</gene>
<evidence type="ECO:0000256" key="9">
    <source>
        <dbReference type="PIRSR" id="PIRSR619791-2"/>
    </source>
</evidence>
<dbReference type="GO" id="GO:0140825">
    <property type="term" value="F:lactoperoxidase activity"/>
    <property type="evidence" value="ECO:0007669"/>
    <property type="project" value="UniProtKB-EC"/>
</dbReference>
<proteinExistence type="predicted"/>
<keyword evidence="9" id="KW-0408">Iron</keyword>
<comment type="catalytic activity">
    <reaction evidence="1">
        <text>2 a phenolic donor + H2O2 = 2 a phenolic radical donor + 2 H2O</text>
        <dbReference type="Rhea" id="RHEA:56136"/>
        <dbReference type="ChEBI" id="CHEBI:15377"/>
        <dbReference type="ChEBI" id="CHEBI:16240"/>
        <dbReference type="ChEBI" id="CHEBI:139520"/>
        <dbReference type="ChEBI" id="CHEBI:139521"/>
        <dbReference type="EC" id="1.11.1.7"/>
    </reaction>
</comment>
<keyword evidence="5 9" id="KW-0479">Metal-binding</keyword>
<accession>A0A815P6B9</accession>
<comment type="caution">
    <text evidence="10">The sequence shown here is derived from an EMBL/GenBank/DDBJ whole genome shotgun (WGS) entry which is preliminary data.</text>
</comment>
<organism evidence="10 11">
    <name type="scientific">Adineta ricciae</name>
    <name type="common">Rotifer</name>
    <dbReference type="NCBI Taxonomy" id="249248"/>
    <lineage>
        <taxon>Eukaryota</taxon>
        <taxon>Metazoa</taxon>
        <taxon>Spiralia</taxon>
        <taxon>Gnathifera</taxon>
        <taxon>Rotifera</taxon>
        <taxon>Eurotatoria</taxon>
        <taxon>Bdelloidea</taxon>
        <taxon>Adinetida</taxon>
        <taxon>Adinetidae</taxon>
        <taxon>Adineta</taxon>
    </lineage>
</organism>
<dbReference type="Proteomes" id="UP000663828">
    <property type="component" value="Unassembled WGS sequence"/>
</dbReference>